<accession>A0A1H1W2U4</accession>
<dbReference type="EMBL" id="LT629766">
    <property type="protein sequence ID" value="SDS91638.1"/>
    <property type="molecule type" value="Genomic_DNA"/>
</dbReference>
<dbReference type="Proteomes" id="UP000199597">
    <property type="component" value="Chromosome I"/>
</dbReference>
<feature type="transmembrane region" description="Helical" evidence="1">
    <location>
        <begin position="23"/>
        <end position="49"/>
    </location>
</feature>
<evidence type="ECO:0000256" key="1">
    <source>
        <dbReference type="SAM" id="Phobius"/>
    </source>
</evidence>
<keyword evidence="1" id="KW-1133">Transmembrane helix</keyword>
<organism evidence="2 3">
    <name type="scientific">Brevibacterium siliguriense</name>
    <dbReference type="NCBI Taxonomy" id="1136497"/>
    <lineage>
        <taxon>Bacteria</taxon>
        <taxon>Bacillati</taxon>
        <taxon>Actinomycetota</taxon>
        <taxon>Actinomycetes</taxon>
        <taxon>Micrococcales</taxon>
        <taxon>Brevibacteriaceae</taxon>
        <taxon>Brevibacterium</taxon>
    </lineage>
</organism>
<feature type="transmembrane region" description="Helical" evidence="1">
    <location>
        <begin position="61"/>
        <end position="82"/>
    </location>
</feature>
<reference evidence="3" key="1">
    <citation type="submission" date="2016-10" db="EMBL/GenBank/DDBJ databases">
        <authorList>
            <person name="Varghese N."/>
            <person name="Submissions S."/>
        </authorList>
    </citation>
    <scope>NUCLEOTIDE SEQUENCE [LARGE SCALE GENOMIC DNA]</scope>
    <source>
        <strain evidence="3">DSM 23676</strain>
    </source>
</reference>
<keyword evidence="1" id="KW-0812">Transmembrane</keyword>
<name>A0A1H1W2U4_9MICO</name>
<keyword evidence="3" id="KW-1185">Reference proteome</keyword>
<evidence type="ECO:0000313" key="2">
    <source>
        <dbReference type="EMBL" id="SDS91638.1"/>
    </source>
</evidence>
<keyword evidence="1" id="KW-0472">Membrane</keyword>
<dbReference type="RefSeq" id="WP_092015187.1">
    <property type="nucleotide sequence ID" value="NZ_LT629766.1"/>
</dbReference>
<dbReference type="STRING" id="1136497.SAMN04489752_2845"/>
<dbReference type="AlphaFoldDB" id="A0A1H1W2U4"/>
<dbReference type="OrthoDB" id="5198545at2"/>
<evidence type="ECO:0000313" key="3">
    <source>
        <dbReference type="Proteomes" id="UP000199597"/>
    </source>
</evidence>
<protein>
    <submittedName>
        <fullName evidence="2">Uncharacterized protein</fullName>
    </submittedName>
</protein>
<sequence length="92" mass="9672">MNGNAESAVKTERGRFESICSHLFALSTVIFLLGGAVIVICQMVLIVGAKGMMAMVIAETVGPYAFGMSSIAGLLAFVLTYFHKGAPKDGED</sequence>
<gene>
    <name evidence="2" type="ORF">SAMN04489752_2845</name>
</gene>
<proteinExistence type="predicted"/>